<feature type="coiled-coil region" evidence="1">
    <location>
        <begin position="18"/>
        <end position="52"/>
    </location>
</feature>
<protein>
    <recommendedName>
        <fullName evidence="4">E3 ubiquitin protein ligase</fullName>
    </recommendedName>
</protein>
<comment type="caution">
    <text evidence="2">The sequence shown here is derived from an EMBL/GenBank/DDBJ whole genome shotgun (WGS) entry which is preliminary data.</text>
</comment>
<proteinExistence type="predicted"/>
<feature type="non-terminal residue" evidence="2">
    <location>
        <position position="1"/>
    </location>
</feature>
<gene>
    <name evidence="2" type="ORF">PENTCL1PPCAC_24229</name>
</gene>
<accession>A0AAV5U7B2</accession>
<sequence>EEHEDKMSILITRVSDSQAKDNARIDELTRKLAKCEKESQALLLQLENQTATQALESVPSSEVVALQQEILKLRDHFQRACLAAKTAEKRVEVLQKLLDTARKQNDREVVMQLMLNDKSRENETLKNEMAQMKKEHTDEIGEVTRKFAKCEEDSMEM</sequence>
<evidence type="ECO:0000256" key="1">
    <source>
        <dbReference type="SAM" id="Coils"/>
    </source>
</evidence>
<name>A0AAV5U7B2_9BILA</name>
<evidence type="ECO:0000313" key="2">
    <source>
        <dbReference type="EMBL" id="GMT02055.1"/>
    </source>
</evidence>
<keyword evidence="1" id="KW-0175">Coiled coil</keyword>
<dbReference type="AlphaFoldDB" id="A0AAV5U7B2"/>
<reference evidence="2" key="1">
    <citation type="submission" date="2023-10" db="EMBL/GenBank/DDBJ databases">
        <title>Genome assembly of Pristionchus species.</title>
        <authorList>
            <person name="Yoshida K."/>
            <person name="Sommer R.J."/>
        </authorList>
    </citation>
    <scope>NUCLEOTIDE SEQUENCE</scope>
    <source>
        <strain evidence="2">RS0144</strain>
    </source>
</reference>
<keyword evidence="3" id="KW-1185">Reference proteome</keyword>
<feature type="non-terminal residue" evidence="2">
    <location>
        <position position="157"/>
    </location>
</feature>
<evidence type="ECO:0008006" key="4">
    <source>
        <dbReference type="Google" id="ProtNLM"/>
    </source>
</evidence>
<feature type="coiled-coil region" evidence="1">
    <location>
        <begin position="84"/>
        <end position="142"/>
    </location>
</feature>
<evidence type="ECO:0000313" key="3">
    <source>
        <dbReference type="Proteomes" id="UP001432027"/>
    </source>
</evidence>
<dbReference type="EMBL" id="BTSX01000005">
    <property type="protein sequence ID" value="GMT02055.1"/>
    <property type="molecule type" value="Genomic_DNA"/>
</dbReference>
<dbReference type="Proteomes" id="UP001432027">
    <property type="component" value="Unassembled WGS sequence"/>
</dbReference>
<organism evidence="2 3">
    <name type="scientific">Pristionchus entomophagus</name>
    <dbReference type="NCBI Taxonomy" id="358040"/>
    <lineage>
        <taxon>Eukaryota</taxon>
        <taxon>Metazoa</taxon>
        <taxon>Ecdysozoa</taxon>
        <taxon>Nematoda</taxon>
        <taxon>Chromadorea</taxon>
        <taxon>Rhabditida</taxon>
        <taxon>Rhabditina</taxon>
        <taxon>Diplogasteromorpha</taxon>
        <taxon>Diplogasteroidea</taxon>
        <taxon>Neodiplogasteridae</taxon>
        <taxon>Pristionchus</taxon>
    </lineage>
</organism>